<feature type="transmembrane region" description="Helical" evidence="10">
    <location>
        <begin position="1267"/>
        <end position="1291"/>
    </location>
</feature>
<evidence type="ECO:0008006" key="15">
    <source>
        <dbReference type="Google" id="ProtNLM"/>
    </source>
</evidence>
<dbReference type="EMBL" id="CAKOGP040001714">
    <property type="protein sequence ID" value="CAJ1946712.1"/>
    <property type="molecule type" value="Genomic_DNA"/>
</dbReference>
<feature type="transmembrane region" description="Helical" evidence="10">
    <location>
        <begin position="1083"/>
        <end position="1106"/>
    </location>
</feature>
<keyword evidence="5" id="KW-0547">Nucleotide-binding</keyword>
<feature type="domain" description="ABC transmembrane type-1" evidence="12">
    <location>
        <begin position="51"/>
        <end position="348"/>
    </location>
</feature>
<feature type="region of interest" description="Disordered" evidence="9">
    <location>
        <begin position="1"/>
        <end position="28"/>
    </location>
</feature>
<dbReference type="Pfam" id="PF00664">
    <property type="entry name" value="ABC_membrane"/>
    <property type="match status" value="2"/>
</dbReference>
<feature type="region of interest" description="Disordered" evidence="9">
    <location>
        <begin position="954"/>
        <end position="991"/>
    </location>
</feature>
<keyword evidence="8 10" id="KW-0472">Membrane</keyword>
<dbReference type="InterPro" id="IPR011527">
    <property type="entry name" value="ABC1_TM_dom"/>
</dbReference>
<keyword evidence="7 10" id="KW-1133">Transmembrane helix</keyword>
<dbReference type="GO" id="GO:0005743">
    <property type="term" value="C:mitochondrial inner membrane"/>
    <property type="evidence" value="ECO:0007669"/>
    <property type="project" value="TreeGrafter"/>
</dbReference>
<dbReference type="InterPro" id="IPR017871">
    <property type="entry name" value="ABC_transporter-like_CS"/>
</dbReference>
<evidence type="ECO:0000256" key="2">
    <source>
        <dbReference type="ARBA" id="ARBA00007577"/>
    </source>
</evidence>
<dbReference type="GO" id="GO:0015421">
    <property type="term" value="F:ABC-type oligopeptide transporter activity"/>
    <property type="evidence" value="ECO:0007669"/>
    <property type="project" value="TreeGrafter"/>
</dbReference>
<feature type="transmembrane region" description="Helical" evidence="10">
    <location>
        <begin position="1008"/>
        <end position="1031"/>
    </location>
</feature>
<dbReference type="PANTHER" id="PTHR43394:SF1">
    <property type="entry name" value="ATP-BINDING CASSETTE SUB-FAMILY B MEMBER 10, MITOCHONDRIAL"/>
    <property type="match status" value="1"/>
</dbReference>
<dbReference type="InterPro" id="IPR039421">
    <property type="entry name" value="Type_1_exporter"/>
</dbReference>
<dbReference type="FunFam" id="3.40.50.300:FF:000205">
    <property type="entry name" value="ABC transporter B family member 4"/>
    <property type="match status" value="1"/>
</dbReference>
<feature type="transmembrane region" description="Helical" evidence="10">
    <location>
        <begin position="1157"/>
        <end position="1175"/>
    </location>
</feature>
<evidence type="ECO:0000313" key="13">
    <source>
        <dbReference type="EMBL" id="CAJ1946712.1"/>
    </source>
</evidence>
<dbReference type="SMART" id="SM00382">
    <property type="entry name" value="AAA"/>
    <property type="match status" value="2"/>
</dbReference>
<keyword evidence="3" id="KW-0813">Transport</keyword>
<keyword evidence="6" id="KW-0067">ATP-binding</keyword>
<feature type="transmembrane region" description="Helical" evidence="10">
    <location>
        <begin position="92"/>
        <end position="118"/>
    </location>
</feature>
<evidence type="ECO:0000256" key="6">
    <source>
        <dbReference type="ARBA" id="ARBA00022840"/>
    </source>
</evidence>
<feature type="transmembrane region" description="Helical" evidence="10">
    <location>
        <begin position="1303"/>
        <end position="1321"/>
    </location>
</feature>
<proteinExistence type="inferred from homology"/>
<dbReference type="CDD" id="cd03249">
    <property type="entry name" value="ABC_MTABC3_MDL1_MDL2"/>
    <property type="match status" value="2"/>
</dbReference>
<feature type="domain" description="ABC transporter" evidence="11">
    <location>
        <begin position="714"/>
        <end position="952"/>
    </location>
</feature>
<dbReference type="InterPro" id="IPR027417">
    <property type="entry name" value="P-loop_NTPase"/>
</dbReference>
<dbReference type="PROSITE" id="PS50929">
    <property type="entry name" value="ABC_TM1F"/>
    <property type="match status" value="2"/>
</dbReference>
<dbReference type="Gene3D" id="3.40.50.300">
    <property type="entry name" value="P-loop containing nucleotide triphosphate hydrolases"/>
    <property type="match status" value="2"/>
</dbReference>
<feature type="domain" description="ABC transporter" evidence="11">
    <location>
        <begin position="437"/>
        <end position="675"/>
    </location>
</feature>
<dbReference type="SUPFAM" id="SSF90123">
    <property type="entry name" value="ABC transporter transmembrane region"/>
    <property type="match status" value="2"/>
</dbReference>
<dbReference type="Gene3D" id="1.20.1560.10">
    <property type="entry name" value="ABC transporter type 1, transmembrane domain"/>
    <property type="match status" value="2"/>
</dbReference>
<evidence type="ECO:0000256" key="4">
    <source>
        <dbReference type="ARBA" id="ARBA00022692"/>
    </source>
</evidence>
<comment type="similarity">
    <text evidence="2">Belongs to the ABC transporter superfamily. ABCB family. Multidrug resistance exporter (TC 3.A.1.201) subfamily.</text>
</comment>
<dbReference type="GO" id="GO:0005524">
    <property type="term" value="F:ATP binding"/>
    <property type="evidence" value="ECO:0007669"/>
    <property type="project" value="UniProtKB-KW"/>
</dbReference>
<evidence type="ECO:0000259" key="12">
    <source>
        <dbReference type="PROSITE" id="PS50929"/>
    </source>
</evidence>
<feature type="transmembrane region" description="Helical" evidence="10">
    <location>
        <begin position="192"/>
        <end position="213"/>
    </location>
</feature>
<accession>A0AAD2JG69</accession>
<feature type="region of interest" description="Disordered" evidence="9">
    <location>
        <begin position="373"/>
        <end position="406"/>
    </location>
</feature>
<feature type="compositionally biased region" description="Basic and acidic residues" evidence="9">
    <location>
        <begin position="375"/>
        <end position="389"/>
    </location>
</feature>
<evidence type="ECO:0000256" key="3">
    <source>
        <dbReference type="ARBA" id="ARBA00022448"/>
    </source>
</evidence>
<dbReference type="PANTHER" id="PTHR43394">
    <property type="entry name" value="ATP-DEPENDENT PERMEASE MDL1, MITOCHONDRIAL"/>
    <property type="match status" value="1"/>
</dbReference>
<evidence type="ECO:0000256" key="7">
    <source>
        <dbReference type="ARBA" id="ARBA00022989"/>
    </source>
</evidence>
<dbReference type="Pfam" id="PF00005">
    <property type="entry name" value="ABC_tran"/>
    <property type="match status" value="2"/>
</dbReference>
<evidence type="ECO:0000256" key="10">
    <source>
        <dbReference type="SAM" id="Phobius"/>
    </source>
</evidence>
<evidence type="ECO:0000256" key="1">
    <source>
        <dbReference type="ARBA" id="ARBA00004141"/>
    </source>
</evidence>
<reference evidence="13" key="1">
    <citation type="submission" date="2023-08" db="EMBL/GenBank/DDBJ databases">
        <authorList>
            <person name="Audoor S."/>
            <person name="Bilcke G."/>
        </authorList>
    </citation>
    <scope>NUCLEOTIDE SEQUENCE</scope>
</reference>
<evidence type="ECO:0000313" key="14">
    <source>
        <dbReference type="Proteomes" id="UP001295423"/>
    </source>
</evidence>
<protein>
    <recommendedName>
        <fullName evidence="15">Bile salt export pump</fullName>
    </recommendedName>
</protein>
<evidence type="ECO:0000256" key="8">
    <source>
        <dbReference type="ARBA" id="ARBA00023136"/>
    </source>
</evidence>
<feature type="transmembrane region" description="Helical" evidence="10">
    <location>
        <begin position="280"/>
        <end position="300"/>
    </location>
</feature>
<evidence type="ECO:0000256" key="5">
    <source>
        <dbReference type="ARBA" id="ARBA00022741"/>
    </source>
</evidence>
<dbReference type="InterPro" id="IPR003593">
    <property type="entry name" value="AAA+_ATPase"/>
</dbReference>
<dbReference type="InterPro" id="IPR036640">
    <property type="entry name" value="ABC1_TM_sf"/>
</dbReference>
<dbReference type="PROSITE" id="PS00211">
    <property type="entry name" value="ABC_TRANSPORTER_1"/>
    <property type="match status" value="2"/>
</dbReference>
<feature type="compositionally biased region" description="Basic and acidic residues" evidence="9">
    <location>
        <begin position="1"/>
        <end position="22"/>
    </location>
</feature>
<dbReference type="GO" id="GO:0090374">
    <property type="term" value="P:oligopeptide export from mitochondrion"/>
    <property type="evidence" value="ECO:0007669"/>
    <property type="project" value="TreeGrafter"/>
</dbReference>
<feature type="compositionally biased region" description="Acidic residues" evidence="9">
    <location>
        <begin position="974"/>
        <end position="991"/>
    </location>
</feature>
<keyword evidence="14" id="KW-1185">Reference proteome</keyword>
<dbReference type="InterPro" id="IPR003439">
    <property type="entry name" value="ABC_transporter-like_ATP-bd"/>
</dbReference>
<feature type="transmembrane region" description="Helical" evidence="10">
    <location>
        <begin position="1181"/>
        <end position="1198"/>
    </location>
</feature>
<keyword evidence="4 10" id="KW-0812">Transmembrane</keyword>
<dbReference type="SUPFAM" id="SSF52540">
    <property type="entry name" value="P-loop containing nucleoside triphosphate hydrolases"/>
    <property type="match status" value="2"/>
</dbReference>
<dbReference type="Proteomes" id="UP001295423">
    <property type="component" value="Unassembled WGS sequence"/>
</dbReference>
<feature type="transmembrane region" description="Helical" evidence="10">
    <location>
        <begin position="48"/>
        <end position="72"/>
    </location>
</feature>
<dbReference type="CDD" id="cd18578">
    <property type="entry name" value="ABC_6TM_Pgp_ABCB1_D2_like"/>
    <property type="match status" value="1"/>
</dbReference>
<comment type="caution">
    <text evidence="13">The sequence shown here is derived from an EMBL/GenBank/DDBJ whole genome shotgun (WGS) entry which is preliminary data.</text>
</comment>
<comment type="subcellular location">
    <subcellularLocation>
        <location evidence="1">Membrane</location>
        <topology evidence="1">Multi-pass membrane protein</topology>
    </subcellularLocation>
</comment>
<sequence>MAGSSKKDDDTNSVRSDNDEKVKAKKKQQASASETMSFVFQSGTQTTILLFVGIVGAMGNGVVYPILAYLFSNSFSDISSAANNGLAQVRELAYTFLIVGVYALVMATIQTGCFETVAYRATHNMKLQWFSALLRQDPAFFDVHDVGGIASNVSPAANRYRRGVGRKFGEGIQFFTTGVGGVGYAMYASWKVACVVLGLTPVISFMGYMVMVLNQNKTKESTKAYSNAGSVAYSTVSGIKTVLSLNAMQTMIKKYKDATQEAMQIATGTLWKMGFFNGGMLGSFILLYCVLCIFGSYLLYNDIQDNGCDPSAGNPAVDTCSNSGPDVFGAMLGVAFAAQGITQVGSFVECFAAARVAAFEALTAINRKPGAPEETIYHEEKKKSIDDSTKSATTGKGSEQPVGETAPEQRIKAVLPQYLIDATSEEGKKPENVDGRLTFDKVRFHYPTRPGQQILNDFSIDIAAGKTIAFVGPSGGGKSTVVKMLERFYDPTGGSVSLDGVNLKDINVKHLRSMIGYVGQEPTLFATTIEKNIRYGNPSASLEEIQEAARLANAHDFISSFNEGYQTQVGDKGTQLSGGQKQRIAIARVLVAKPKILLLDEATSALDSESELVVQEALDNVLAAQKRTTVIIAHRLSTIRNADIIAVVMGGEIVETGTHDELMVADTGYYRSLVEKQSKASASRLDSGVSSSFGSDKDLAGLDNTETVGKGAVLEFKDVSFSYPTRPNKQVLGGFNLTVNKGETVALVGPSGGGKSTTVALLERFYDPTAGSLEYLGEDIKNLNVHWYRDQIGYVGQEPTLFNETIANNIKYGAPDASLDDVIEAAKAANAYDYIMAFPEGFDTPVGERGTQLSGGQKQRIAIARALVKKPEVLLLDEATSALDNESEAIVQKALDNLMTLKNQTCIVIAHRLTTIRNADRIALIDSGKVKECGTHDELMSKQKGRYKRLIDSQTRDASSAALGIKKTEKDSEKEAEDDQPDWEKEVEEEEKGAFNVSRARKLAAPDVGYILIGSIGMIAAGCVFPMWGLLFAETIDLLFRPTFTCEDGNAQILADLGGYPNCQAYWDDLADSLREDSYVVSIYWALVAAASIFGNMAAFYGFGWASERMNKRVRDSAFTSLVRQEVAYFDKRSVGKVTAQLQEDAARLHTFTGEPVRVFLIAASSILVGLALSFYFMWQFALLAVFCIPFMAFATSMEMKQMMGEDTNDGDANEGKDSPGGIVVETLLNITTVSALTMETERFADYENALEAAEPHALRDGIMQGALSGLSMLIQQFINALQLWFGAWVLFNNPDTYEFRDFLVSNFALMFSLFGLGAAFQDVSDRKEAEKSAGRIFYLIDRKSSIDPLSEEGKKLE</sequence>
<dbReference type="GO" id="GO:0016887">
    <property type="term" value="F:ATP hydrolysis activity"/>
    <property type="evidence" value="ECO:0007669"/>
    <property type="project" value="InterPro"/>
</dbReference>
<name>A0AAD2JG69_9STRA</name>
<evidence type="ECO:0000256" key="9">
    <source>
        <dbReference type="SAM" id="MobiDB-lite"/>
    </source>
</evidence>
<dbReference type="PROSITE" id="PS50893">
    <property type="entry name" value="ABC_TRANSPORTER_2"/>
    <property type="match status" value="2"/>
</dbReference>
<feature type="domain" description="ABC transmembrane type-1" evidence="12">
    <location>
        <begin position="1012"/>
        <end position="1329"/>
    </location>
</feature>
<dbReference type="FunFam" id="3.40.50.300:FF:000916">
    <property type="entry name" value="ABC transporter B family member 9"/>
    <property type="match status" value="1"/>
</dbReference>
<gene>
    <name evidence="13" type="ORF">CYCCA115_LOCUS10800</name>
</gene>
<evidence type="ECO:0000259" key="11">
    <source>
        <dbReference type="PROSITE" id="PS50893"/>
    </source>
</evidence>
<organism evidence="13 14">
    <name type="scientific">Cylindrotheca closterium</name>
    <dbReference type="NCBI Taxonomy" id="2856"/>
    <lineage>
        <taxon>Eukaryota</taxon>
        <taxon>Sar</taxon>
        <taxon>Stramenopiles</taxon>
        <taxon>Ochrophyta</taxon>
        <taxon>Bacillariophyta</taxon>
        <taxon>Bacillariophyceae</taxon>
        <taxon>Bacillariophycidae</taxon>
        <taxon>Bacillariales</taxon>
        <taxon>Bacillariaceae</taxon>
        <taxon>Cylindrotheca</taxon>
    </lineage>
</organism>
<dbReference type="CDD" id="cd18577">
    <property type="entry name" value="ABC_6TM_Pgp_ABCB1_D1_like"/>
    <property type="match status" value="1"/>
</dbReference>